<dbReference type="InterPro" id="IPR015867">
    <property type="entry name" value="N-reg_PII/ATP_PRibTrfase_C"/>
</dbReference>
<feature type="domain" description="DUF2179" evidence="7">
    <location>
        <begin position="237"/>
        <end position="291"/>
    </location>
</feature>
<feature type="transmembrane region" description="Helical" evidence="6">
    <location>
        <begin position="88"/>
        <end position="106"/>
    </location>
</feature>
<dbReference type="PANTHER" id="PTHR33545:SF5">
    <property type="entry name" value="UPF0750 MEMBRANE PROTEIN YITT"/>
    <property type="match status" value="1"/>
</dbReference>
<comment type="caution">
    <text evidence="8">The sequence shown here is derived from an EMBL/GenBank/DDBJ whole genome shotgun (WGS) entry which is preliminary data.</text>
</comment>
<dbReference type="InterPro" id="IPR019264">
    <property type="entry name" value="DUF2179"/>
</dbReference>
<feature type="transmembrane region" description="Helical" evidence="6">
    <location>
        <begin position="15"/>
        <end position="34"/>
    </location>
</feature>
<sequence>MKKLTATDLKHEVKAYALITLGLLIYTFAVTAFLAPNHLVGGGVTGISTIIYFLSGETIPIGYSYFVLNFILIAIAVKVLGPRFGLKTVYAIFMSSLLLSVFQNFIHEPLLTDKFMCAVLSGIMCGAGIGISLANGGSTAGTDIVAMMINKYHNISPGKIIMYLDVIIIGCSYFIGESSAEDPTGKIATIIYGYVLMGVNSYAVDLVFTGQMQSVQFFIFSHKFEEVAKQISNTMNRGVTVVDCQGWYTGEHHKMLIVFARKSEMPNIMRIAKAIDPDAFMSISNVMGVYGKGFDTIKS</sequence>
<evidence type="ECO:0000256" key="6">
    <source>
        <dbReference type="SAM" id="Phobius"/>
    </source>
</evidence>
<comment type="subcellular location">
    <subcellularLocation>
        <location evidence="1">Cell membrane</location>
        <topology evidence="1">Multi-pass membrane protein</topology>
    </subcellularLocation>
</comment>
<keyword evidence="5 6" id="KW-0472">Membrane</keyword>
<dbReference type="Proteomes" id="UP000824202">
    <property type="component" value="Unassembled WGS sequence"/>
</dbReference>
<feature type="transmembrane region" description="Helical" evidence="6">
    <location>
        <begin position="61"/>
        <end position="81"/>
    </location>
</feature>
<feature type="transmembrane region" description="Helical" evidence="6">
    <location>
        <begin position="118"/>
        <end position="137"/>
    </location>
</feature>
<dbReference type="EMBL" id="DXFT01000108">
    <property type="protein sequence ID" value="HIX03594.1"/>
    <property type="molecule type" value="Genomic_DNA"/>
</dbReference>
<dbReference type="Pfam" id="PF10035">
    <property type="entry name" value="DUF2179"/>
    <property type="match status" value="1"/>
</dbReference>
<evidence type="ECO:0000256" key="1">
    <source>
        <dbReference type="ARBA" id="ARBA00004651"/>
    </source>
</evidence>
<dbReference type="CDD" id="cd16380">
    <property type="entry name" value="YitT_C"/>
    <property type="match status" value="1"/>
</dbReference>
<organism evidence="8 9">
    <name type="scientific">Candidatus Odoribacter faecigallinarum</name>
    <dbReference type="NCBI Taxonomy" id="2838706"/>
    <lineage>
        <taxon>Bacteria</taxon>
        <taxon>Pseudomonadati</taxon>
        <taxon>Bacteroidota</taxon>
        <taxon>Bacteroidia</taxon>
        <taxon>Bacteroidales</taxon>
        <taxon>Odoribacteraceae</taxon>
        <taxon>Odoribacter</taxon>
    </lineage>
</organism>
<keyword evidence="3 6" id="KW-0812">Transmembrane</keyword>
<evidence type="ECO:0000256" key="4">
    <source>
        <dbReference type="ARBA" id="ARBA00022989"/>
    </source>
</evidence>
<protein>
    <submittedName>
        <fullName evidence="8">YitT family protein</fullName>
    </submittedName>
</protein>
<keyword evidence="4 6" id="KW-1133">Transmembrane helix</keyword>
<dbReference type="PANTHER" id="PTHR33545">
    <property type="entry name" value="UPF0750 MEMBRANE PROTEIN YITT-RELATED"/>
    <property type="match status" value="1"/>
</dbReference>
<accession>A0A9D2ABH8</accession>
<feature type="transmembrane region" description="Helical" evidence="6">
    <location>
        <begin position="158"/>
        <end position="175"/>
    </location>
</feature>
<evidence type="ECO:0000259" key="7">
    <source>
        <dbReference type="Pfam" id="PF10035"/>
    </source>
</evidence>
<dbReference type="PIRSF" id="PIRSF006483">
    <property type="entry name" value="Membrane_protein_YitT"/>
    <property type="match status" value="1"/>
</dbReference>
<name>A0A9D2ABH8_9BACT</name>
<keyword evidence="2" id="KW-1003">Cell membrane</keyword>
<gene>
    <name evidence="8" type="ORF">H9863_05705</name>
</gene>
<dbReference type="InterPro" id="IPR051461">
    <property type="entry name" value="UPF0750_membrane"/>
</dbReference>
<dbReference type="AlphaFoldDB" id="A0A9D2ABH8"/>
<evidence type="ECO:0000313" key="9">
    <source>
        <dbReference type="Proteomes" id="UP000824202"/>
    </source>
</evidence>
<reference evidence="8" key="2">
    <citation type="submission" date="2021-04" db="EMBL/GenBank/DDBJ databases">
        <authorList>
            <person name="Gilroy R."/>
        </authorList>
    </citation>
    <scope>NUCLEOTIDE SEQUENCE</scope>
    <source>
        <strain evidence="8">23274</strain>
    </source>
</reference>
<dbReference type="Gene3D" id="3.30.70.120">
    <property type="match status" value="1"/>
</dbReference>
<evidence type="ECO:0000256" key="3">
    <source>
        <dbReference type="ARBA" id="ARBA00022692"/>
    </source>
</evidence>
<evidence type="ECO:0000256" key="2">
    <source>
        <dbReference type="ARBA" id="ARBA00022475"/>
    </source>
</evidence>
<dbReference type="Pfam" id="PF02588">
    <property type="entry name" value="YitT_membrane"/>
    <property type="match status" value="1"/>
</dbReference>
<evidence type="ECO:0000313" key="8">
    <source>
        <dbReference type="EMBL" id="HIX03594.1"/>
    </source>
</evidence>
<reference evidence="8" key="1">
    <citation type="journal article" date="2021" name="PeerJ">
        <title>Extensive microbial diversity within the chicken gut microbiome revealed by metagenomics and culture.</title>
        <authorList>
            <person name="Gilroy R."/>
            <person name="Ravi A."/>
            <person name="Getino M."/>
            <person name="Pursley I."/>
            <person name="Horton D.L."/>
            <person name="Alikhan N.F."/>
            <person name="Baker D."/>
            <person name="Gharbi K."/>
            <person name="Hall N."/>
            <person name="Watson M."/>
            <person name="Adriaenssens E.M."/>
            <person name="Foster-Nyarko E."/>
            <person name="Jarju S."/>
            <person name="Secka A."/>
            <person name="Antonio M."/>
            <person name="Oren A."/>
            <person name="Chaudhuri R.R."/>
            <person name="La Ragione R."/>
            <person name="Hildebrand F."/>
            <person name="Pallen M.J."/>
        </authorList>
    </citation>
    <scope>NUCLEOTIDE SEQUENCE</scope>
    <source>
        <strain evidence="8">23274</strain>
    </source>
</reference>
<dbReference type="InterPro" id="IPR003740">
    <property type="entry name" value="YitT"/>
</dbReference>
<proteinExistence type="predicted"/>
<dbReference type="GO" id="GO:0005886">
    <property type="term" value="C:plasma membrane"/>
    <property type="evidence" value="ECO:0007669"/>
    <property type="project" value="UniProtKB-SubCell"/>
</dbReference>
<feature type="transmembrane region" description="Helical" evidence="6">
    <location>
        <begin position="187"/>
        <end position="208"/>
    </location>
</feature>
<evidence type="ECO:0000256" key="5">
    <source>
        <dbReference type="ARBA" id="ARBA00023136"/>
    </source>
</evidence>